<proteinExistence type="predicted"/>
<protein>
    <submittedName>
        <fullName evidence="2">Uncharacterized protein</fullName>
    </submittedName>
</protein>
<reference evidence="1" key="1">
    <citation type="submission" date="2018-01" db="EMBL/GenBank/DDBJ databases">
        <authorList>
            <person name="Gaut B.S."/>
            <person name="Morton B.R."/>
            <person name="Clegg M.T."/>
            <person name="Duvall M.R."/>
        </authorList>
    </citation>
    <scope>NUCLEOTIDE SEQUENCE</scope>
    <source>
        <strain evidence="1">Lactococcus lactis</strain>
    </source>
</reference>
<dbReference type="EMBL" id="OGTW02000050">
    <property type="protein sequence ID" value="SPS11331.1"/>
    <property type="molecule type" value="Genomic_DNA"/>
</dbReference>
<evidence type="ECO:0000313" key="3">
    <source>
        <dbReference type="Proteomes" id="UP000279235"/>
    </source>
</evidence>
<evidence type="ECO:0000313" key="1">
    <source>
        <dbReference type="EMBL" id="SPB25502.1"/>
    </source>
</evidence>
<reference evidence="2" key="3">
    <citation type="submission" date="2018-05" db="EMBL/GenBank/DDBJ databases">
        <authorList>
            <person name="Lanie J.A."/>
            <person name="Ng W.-L."/>
            <person name="Kazmierczak K.M."/>
            <person name="Andrzejewski T.M."/>
            <person name="Davidsen T.M."/>
            <person name="Wayne K.J."/>
            <person name="Tettelin H."/>
            <person name="Glass J.I."/>
            <person name="Rusch D."/>
            <person name="Podicherti R."/>
            <person name="Tsui H.-C.T."/>
            <person name="Winkler M.E."/>
        </authorList>
    </citation>
    <scope>NUCLEOTIDE SEQUENCE</scope>
    <source>
        <strain evidence="2">Lactococcus lactis</strain>
    </source>
</reference>
<accession>A0A2X0RE16</accession>
<gene>
    <name evidence="2" type="ORF">AMHIJAGA_01265</name>
</gene>
<reference evidence="3" key="2">
    <citation type="submission" date="2018-05" db="EMBL/GenBank/DDBJ databases">
        <authorList>
            <person name="Duru I."/>
        </authorList>
    </citation>
    <scope>NUCLEOTIDE SEQUENCE [LARGE SCALE GENOMIC DNA]</scope>
</reference>
<name>A0A2X0RE16_9LACT</name>
<evidence type="ECO:0000313" key="2">
    <source>
        <dbReference type="EMBL" id="SPS11331.1"/>
    </source>
</evidence>
<organism evidence="2 3">
    <name type="scientific">Lactococcus lactis</name>
    <dbReference type="NCBI Taxonomy" id="1358"/>
    <lineage>
        <taxon>Bacteria</taxon>
        <taxon>Bacillati</taxon>
        <taxon>Bacillota</taxon>
        <taxon>Bacilli</taxon>
        <taxon>Lactobacillales</taxon>
        <taxon>Streptococcaceae</taxon>
        <taxon>Lactococcus</taxon>
    </lineage>
</organism>
<dbReference type="RefSeq" id="WP_127093870.1">
    <property type="nucleotide sequence ID" value="NZ_OGTW02000050.1"/>
</dbReference>
<sequence length="249" mass="29065">MGHGDKETVVFSKVKDAFFKSLEQVELSDDLAEISKILETAKPNDNSSDFPDFIFDIGFIEHFQVTSSKETRKGAEHIKDKNIHDGKLAVIEKKIAQGEIKQVVRREFKYPKHSYDYFLNSFKKNWDSHIESLSKYEQDYETGIFFIQYTDFALEMMEYFDDSSNQSKTRPSGVPRHYEDYRLSKDKNLLLFIKKDKDKLKYVIFLNRSQVEIIILSEVDELLSAANWDVAIAARPVSIEVDRYIPISF</sequence>
<dbReference type="EMBL" id="OGTW01000050">
    <property type="protein sequence ID" value="SPB25502.1"/>
    <property type="molecule type" value="Genomic_DNA"/>
</dbReference>
<dbReference type="AlphaFoldDB" id="A0A2X0RE16"/>
<dbReference type="Proteomes" id="UP000279235">
    <property type="component" value="Unassembled WGS sequence"/>
</dbReference>